<proteinExistence type="predicted"/>
<dbReference type="OrthoDB" id="9810174at2"/>
<keyword evidence="5" id="KW-1185">Reference proteome</keyword>
<gene>
    <name evidence="2" type="ORF">M5X16_16595</name>
    <name evidence="3" type="ORF">PC41400_08840</name>
</gene>
<evidence type="ECO:0000313" key="2">
    <source>
        <dbReference type="EMBL" id="MCY9597382.1"/>
    </source>
</evidence>
<dbReference type="SUPFAM" id="SSF88874">
    <property type="entry name" value="Receptor-binding domain of short tail fibre protein gp12"/>
    <property type="match status" value="1"/>
</dbReference>
<dbReference type="Proteomes" id="UP001527202">
    <property type="component" value="Unassembled WGS sequence"/>
</dbReference>
<dbReference type="EMBL" id="CP026520">
    <property type="protein sequence ID" value="QAV17763.1"/>
    <property type="molecule type" value="Genomic_DNA"/>
</dbReference>
<dbReference type="Proteomes" id="UP000288943">
    <property type="component" value="Chromosome"/>
</dbReference>
<dbReference type="Pfam" id="PF07484">
    <property type="entry name" value="Collar"/>
    <property type="match status" value="1"/>
</dbReference>
<reference evidence="2 5" key="2">
    <citation type="submission" date="2022-05" db="EMBL/GenBank/DDBJ databases">
        <title>Genome Sequencing of Bee-Associated Microbes.</title>
        <authorList>
            <person name="Dunlap C."/>
        </authorList>
    </citation>
    <scope>NUCLEOTIDE SEQUENCE [LARGE SCALE GENOMIC DNA]</scope>
    <source>
        <strain evidence="2 5">NRRL B-23120</strain>
    </source>
</reference>
<accession>A0A410WTT4</accession>
<reference evidence="3 4" key="1">
    <citation type="submission" date="2018-01" db="EMBL/GenBank/DDBJ databases">
        <title>The whole genome sequencing and assembly of Paenibacillus chitinolyticus KCCM 41400 strain.</title>
        <authorList>
            <person name="Kim J.-Y."/>
            <person name="Park M.-K."/>
            <person name="Lee Y.-J."/>
            <person name="Yi H."/>
            <person name="Bahn Y.-S."/>
            <person name="Kim J.F."/>
            <person name="Lee D.-W."/>
        </authorList>
    </citation>
    <scope>NUCLEOTIDE SEQUENCE [LARGE SCALE GENOMIC DNA]</scope>
    <source>
        <strain evidence="3 4">KCCM 41400</strain>
    </source>
</reference>
<dbReference type="KEGG" id="pchi:PC41400_08840"/>
<dbReference type="RefSeq" id="WP_042231132.1">
    <property type="nucleotide sequence ID" value="NZ_CP026520.1"/>
</dbReference>
<dbReference type="InterPro" id="IPR037053">
    <property type="entry name" value="Phage_tail_collar_dom_sf"/>
</dbReference>
<dbReference type="AlphaFoldDB" id="A0A410WTT4"/>
<dbReference type="InterPro" id="IPR011083">
    <property type="entry name" value="Phage_tail_collar_dom"/>
</dbReference>
<evidence type="ECO:0000313" key="5">
    <source>
        <dbReference type="Proteomes" id="UP001527202"/>
    </source>
</evidence>
<dbReference type="GeneID" id="95374916"/>
<organism evidence="3 4">
    <name type="scientific">Paenibacillus chitinolyticus</name>
    <dbReference type="NCBI Taxonomy" id="79263"/>
    <lineage>
        <taxon>Bacteria</taxon>
        <taxon>Bacillati</taxon>
        <taxon>Bacillota</taxon>
        <taxon>Bacilli</taxon>
        <taxon>Bacillales</taxon>
        <taxon>Paenibacillaceae</taxon>
        <taxon>Paenibacillus</taxon>
    </lineage>
</organism>
<evidence type="ECO:0000313" key="4">
    <source>
        <dbReference type="Proteomes" id="UP000288943"/>
    </source>
</evidence>
<feature type="domain" description="Phage tail collar" evidence="1">
    <location>
        <begin position="7"/>
        <end position="63"/>
    </location>
</feature>
<evidence type="ECO:0000259" key="1">
    <source>
        <dbReference type="Pfam" id="PF07484"/>
    </source>
</evidence>
<dbReference type="Gene3D" id="3.90.1340.10">
    <property type="entry name" value="Phage tail collar domain"/>
    <property type="match status" value="1"/>
</dbReference>
<dbReference type="EMBL" id="JAMDMJ010000021">
    <property type="protein sequence ID" value="MCY9597382.1"/>
    <property type="molecule type" value="Genomic_DNA"/>
</dbReference>
<name>A0A410WTT4_9BACL</name>
<evidence type="ECO:0000313" key="3">
    <source>
        <dbReference type="EMBL" id="QAV17763.1"/>
    </source>
</evidence>
<sequence>MSEPFVGEIRLFANNYAPRGWAFCEGQTLSINGNQALYSLIGTVYGGDGKTNFKLPDLRGRVPIHVGTTNPLGQSEGEAAHTLTINEMPAHSHQVSASGNPGSTFAPAANVWADETALYEPPSTPAVSMNAGALSIAGQSQPHSNMQPYLVANFAIALVGIYPSRN</sequence>
<protein>
    <submittedName>
        <fullName evidence="3">Phage tail protein</fullName>
    </submittedName>
    <submittedName>
        <fullName evidence="2">Tail fiber protein</fullName>
    </submittedName>
</protein>